<comment type="caution">
    <text evidence="14">The sequence shown here is derived from an EMBL/GenBank/DDBJ whole genome shotgun (WGS) entry which is preliminary data.</text>
</comment>
<keyword evidence="10 12" id="KW-0472">Membrane</keyword>
<dbReference type="Pfam" id="PF00999">
    <property type="entry name" value="Na_H_Exchanger"/>
    <property type="match status" value="1"/>
</dbReference>
<evidence type="ECO:0000256" key="5">
    <source>
        <dbReference type="ARBA" id="ARBA00022475"/>
    </source>
</evidence>
<dbReference type="Gene3D" id="2.60.120.10">
    <property type="entry name" value="Jelly Rolls"/>
    <property type="match status" value="1"/>
</dbReference>
<dbReference type="PROSITE" id="PS00888">
    <property type="entry name" value="CNMP_BINDING_1"/>
    <property type="match status" value="1"/>
</dbReference>
<dbReference type="InterPro" id="IPR004709">
    <property type="entry name" value="NaH_exchanger"/>
</dbReference>
<dbReference type="PROSITE" id="PS50042">
    <property type="entry name" value="CNMP_BINDING_3"/>
    <property type="match status" value="1"/>
</dbReference>
<evidence type="ECO:0000256" key="6">
    <source>
        <dbReference type="ARBA" id="ARBA00022692"/>
    </source>
</evidence>
<dbReference type="InterPro" id="IPR018422">
    <property type="entry name" value="Cation/H_exchanger_CPA1"/>
</dbReference>
<keyword evidence="4" id="KW-0050">Antiport</keyword>
<dbReference type="InterPro" id="IPR000595">
    <property type="entry name" value="cNMP-bd_dom"/>
</dbReference>
<dbReference type="InterPro" id="IPR014710">
    <property type="entry name" value="RmlC-like_jellyroll"/>
</dbReference>
<comment type="similarity">
    <text evidence="2">Belongs to the monovalent cation:proton antiporter 1 (CPA1) transporter (TC 2.A.36) family.</text>
</comment>
<dbReference type="Gene3D" id="6.10.140.1330">
    <property type="match status" value="1"/>
</dbReference>
<keyword evidence="6 12" id="KW-0812">Transmembrane</keyword>
<evidence type="ECO:0000313" key="15">
    <source>
        <dbReference type="Proteomes" id="UP000179243"/>
    </source>
</evidence>
<dbReference type="InterPro" id="IPR006153">
    <property type="entry name" value="Cation/H_exchanger_TM"/>
</dbReference>
<keyword evidence="7 12" id="KW-1133">Transmembrane helix</keyword>
<evidence type="ECO:0000256" key="10">
    <source>
        <dbReference type="ARBA" id="ARBA00023136"/>
    </source>
</evidence>
<dbReference type="PANTHER" id="PTHR10110:SF195">
    <property type="entry name" value="NA(+)_H(+) ANTIPORTER NHAS2"/>
    <property type="match status" value="1"/>
</dbReference>
<evidence type="ECO:0000256" key="3">
    <source>
        <dbReference type="ARBA" id="ARBA00022448"/>
    </source>
</evidence>
<dbReference type="GO" id="GO:0051453">
    <property type="term" value="P:regulation of intracellular pH"/>
    <property type="evidence" value="ECO:0007669"/>
    <property type="project" value="TreeGrafter"/>
</dbReference>
<dbReference type="GO" id="GO:0098719">
    <property type="term" value="P:sodium ion import across plasma membrane"/>
    <property type="evidence" value="ECO:0007669"/>
    <property type="project" value="TreeGrafter"/>
</dbReference>
<evidence type="ECO:0000313" key="14">
    <source>
        <dbReference type="EMBL" id="OGK01780.1"/>
    </source>
</evidence>
<feature type="transmembrane region" description="Helical" evidence="12">
    <location>
        <begin position="190"/>
        <end position="212"/>
    </location>
</feature>
<gene>
    <name evidence="14" type="ORF">A2519_01720</name>
</gene>
<sequence>MIIGTCLLLLFASILLTLANKIHIPFTILLVLFGVGLSWLGTRFPDILGPVHQLRISPDIILFLLLPTLIFESAYSLNGRLLAKNLGPVLMLAIPGVLVSTFIIGAILTLATPLPIVPALLLGAILSATDPVSVIALFKQLGAPARLTMLVEGESLLNDASSIVVARILMGLIVAGSITFQSVGKGAVDLVVIFAAGFAAGWVLGMCVAWVFGKTKLDSFVQITITTILAYGSYIFAEKVLHASGIMATMAAGLAMGGWGKEKVTPSIQEYLEHFWGYMAFVANALLFLLVGMRVNLGELSGAVGSLVWVYIAMLVSRALVVYGLIPLVSRKEKVDLRYQTIIFWGGLRGGIAIALALSLPAFEHTENFLALVMGAVLCTLVFHGLTIEPLLKFFKLDVPPLADRFTGIQGRLSALKHAARHMTDLVSGGLFSGSLTEKMRKESETEIARLHLDLTSLRKTEIGPGDECSMLFLAAFAEEKALFIDMLHKGHITEPTFREHSQLLTLNTDAVRYNRELEGNAQVTFQKKRRGRLARIVVKVPLLSRYAEQMRMQGISTDYEKTWARYKSTSQVLGHLDHLADLNAISDNVVENVRHRYLQWNEAAKKELDEVAGLFPEFVVDMQERFGRRLLLIAEAESIEQQQVQGLMPKGIAEKIKESIEHRLDSLKGQSVQKLVIDPSELLRKVPFFRDIPQAEFTAISAHMRPYSAPENETIIRQGAPGDSLFLIARGVVRISHKDKDGERDIASLVAGDFFGEMALLLHEPRNATARAITPSALYELKRADLDTVCAAYPVIHEALKTVSDRRKIEIDKAQAASDGETR</sequence>
<feature type="transmembrane region" description="Helical" evidence="12">
    <location>
        <begin position="89"/>
        <end position="110"/>
    </location>
</feature>
<dbReference type="InterPro" id="IPR018490">
    <property type="entry name" value="cNMP-bd_dom_sf"/>
</dbReference>
<evidence type="ECO:0000256" key="8">
    <source>
        <dbReference type="ARBA" id="ARBA00023053"/>
    </source>
</evidence>
<feature type="transmembrane region" description="Helical" evidence="12">
    <location>
        <begin position="342"/>
        <end position="363"/>
    </location>
</feature>
<keyword evidence="5" id="KW-1003">Cell membrane</keyword>
<keyword evidence="3" id="KW-0813">Transport</keyword>
<dbReference type="SUPFAM" id="SSF51206">
    <property type="entry name" value="cAMP-binding domain-like"/>
    <property type="match status" value="1"/>
</dbReference>
<dbReference type="GO" id="GO:0015385">
    <property type="term" value="F:sodium:proton antiporter activity"/>
    <property type="evidence" value="ECO:0007669"/>
    <property type="project" value="InterPro"/>
</dbReference>
<dbReference type="InterPro" id="IPR018488">
    <property type="entry name" value="cNMP-bd_CS"/>
</dbReference>
<feature type="domain" description="Cyclic nucleotide-binding" evidence="13">
    <location>
        <begin position="689"/>
        <end position="790"/>
    </location>
</feature>
<evidence type="ECO:0000256" key="12">
    <source>
        <dbReference type="SAM" id="Phobius"/>
    </source>
</evidence>
<evidence type="ECO:0000256" key="1">
    <source>
        <dbReference type="ARBA" id="ARBA00004651"/>
    </source>
</evidence>
<dbReference type="GO" id="GO:0015386">
    <property type="term" value="F:potassium:proton antiporter activity"/>
    <property type="evidence" value="ECO:0007669"/>
    <property type="project" value="TreeGrafter"/>
</dbReference>
<protein>
    <recommendedName>
        <fullName evidence="13">Cyclic nucleotide-binding domain-containing protein</fullName>
    </recommendedName>
</protein>
<feature type="transmembrane region" description="Helical" evidence="12">
    <location>
        <begin position="243"/>
        <end position="260"/>
    </location>
</feature>
<dbReference type="Proteomes" id="UP000179243">
    <property type="component" value="Unassembled WGS sequence"/>
</dbReference>
<dbReference type="SMART" id="SM00100">
    <property type="entry name" value="cNMP"/>
    <property type="match status" value="1"/>
</dbReference>
<evidence type="ECO:0000256" key="9">
    <source>
        <dbReference type="ARBA" id="ARBA00023065"/>
    </source>
</evidence>
<proteinExistence type="inferred from homology"/>
<feature type="transmembrane region" description="Helical" evidence="12">
    <location>
        <begin position="60"/>
        <end position="77"/>
    </location>
</feature>
<keyword evidence="8" id="KW-0915">Sodium</keyword>
<dbReference type="GO" id="GO:0005886">
    <property type="term" value="C:plasma membrane"/>
    <property type="evidence" value="ECO:0007669"/>
    <property type="project" value="UniProtKB-SubCell"/>
</dbReference>
<evidence type="ECO:0000256" key="7">
    <source>
        <dbReference type="ARBA" id="ARBA00022989"/>
    </source>
</evidence>
<feature type="transmembrane region" description="Helical" evidence="12">
    <location>
        <begin position="116"/>
        <end position="138"/>
    </location>
</feature>
<organism evidence="14 15">
    <name type="scientific">Candidatus Raymondbacteria bacterium RIFOXYD12_FULL_49_13</name>
    <dbReference type="NCBI Taxonomy" id="1817890"/>
    <lineage>
        <taxon>Bacteria</taxon>
        <taxon>Raymondiibacteriota</taxon>
    </lineage>
</organism>
<feature type="transmembrane region" description="Helical" evidence="12">
    <location>
        <begin position="307"/>
        <end position="330"/>
    </location>
</feature>
<accession>A0A1F7F544</accession>
<name>A0A1F7F544_UNCRA</name>
<dbReference type="PRINTS" id="PR01084">
    <property type="entry name" value="NAHEXCHNGR"/>
</dbReference>
<reference evidence="14 15" key="1">
    <citation type="journal article" date="2016" name="Nat. Commun.">
        <title>Thousands of microbial genomes shed light on interconnected biogeochemical processes in an aquifer system.</title>
        <authorList>
            <person name="Anantharaman K."/>
            <person name="Brown C.T."/>
            <person name="Hug L.A."/>
            <person name="Sharon I."/>
            <person name="Castelle C.J."/>
            <person name="Probst A.J."/>
            <person name="Thomas B.C."/>
            <person name="Singh A."/>
            <person name="Wilkins M.J."/>
            <person name="Karaoz U."/>
            <person name="Brodie E.L."/>
            <person name="Williams K.H."/>
            <person name="Hubbard S.S."/>
            <person name="Banfield J.F."/>
        </authorList>
    </citation>
    <scope>NUCLEOTIDE SEQUENCE [LARGE SCALE GENOMIC DNA]</scope>
</reference>
<dbReference type="Pfam" id="PF00027">
    <property type="entry name" value="cNMP_binding"/>
    <property type="match status" value="1"/>
</dbReference>
<evidence type="ECO:0000256" key="11">
    <source>
        <dbReference type="ARBA" id="ARBA00023201"/>
    </source>
</evidence>
<dbReference type="CDD" id="cd00038">
    <property type="entry name" value="CAP_ED"/>
    <property type="match status" value="1"/>
</dbReference>
<keyword evidence="11" id="KW-0739">Sodium transport</keyword>
<feature type="transmembrane region" description="Helical" evidence="12">
    <location>
        <begin position="275"/>
        <end position="295"/>
    </location>
</feature>
<keyword evidence="9" id="KW-0406">Ion transport</keyword>
<dbReference type="PANTHER" id="PTHR10110">
    <property type="entry name" value="SODIUM/HYDROGEN EXCHANGER"/>
    <property type="match status" value="1"/>
</dbReference>
<feature type="transmembrane region" description="Helical" evidence="12">
    <location>
        <begin position="369"/>
        <end position="388"/>
    </location>
</feature>
<comment type="subcellular location">
    <subcellularLocation>
        <location evidence="1">Cell membrane</location>
        <topology evidence="1">Multi-pass membrane protein</topology>
    </subcellularLocation>
</comment>
<evidence type="ECO:0000256" key="2">
    <source>
        <dbReference type="ARBA" id="ARBA00007367"/>
    </source>
</evidence>
<evidence type="ECO:0000259" key="13">
    <source>
        <dbReference type="PROSITE" id="PS50042"/>
    </source>
</evidence>
<evidence type="ECO:0000256" key="4">
    <source>
        <dbReference type="ARBA" id="ARBA00022449"/>
    </source>
</evidence>
<dbReference type="AlphaFoldDB" id="A0A1F7F544"/>
<feature type="transmembrane region" description="Helical" evidence="12">
    <location>
        <begin position="159"/>
        <end position="178"/>
    </location>
</feature>
<dbReference type="EMBL" id="MFYX01000119">
    <property type="protein sequence ID" value="OGK01780.1"/>
    <property type="molecule type" value="Genomic_DNA"/>
</dbReference>